<dbReference type="OrthoDB" id="2583188at2759"/>
<organism evidence="1 2">
    <name type="scientific">Phialocephala subalpina</name>
    <dbReference type="NCBI Taxonomy" id="576137"/>
    <lineage>
        <taxon>Eukaryota</taxon>
        <taxon>Fungi</taxon>
        <taxon>Dikarya</taxon>
        <taxon>Ascomycota</taxon>
        <taxon>Pezizomycotina</taxon>
        <taxon>Leotiomycetes</taxon>
        <taxon>Helotiales</taxon>
        <taxon>Mollisiaceae</taxon>
        <taxon>Phialocephala</taxon>
        <taxon>Phialocephala fortinii species complex</taxon>
    </lineage>
</organism>
<evidence type="ECO:0000313" key="2">
    <source>
        <dbReference type="Proteomes" id="UP000184330"/>
    </source>
</evidence>
<gene>
    <name evidence="1" type="ORF">PAC_12575</name>
</gene>
<protein>
    <submittedName>
        <fullName evidence="1">Uncharacterized protein</fullName>
    </submittedName>
</protein>
<dbReference type="AlphaFoldDB" id="A0A1L7XCD5"/>
<keyword evidence="2" id="KW-1185">Reference proteome</keyword>
<evidence type="ECO:0000313" key="1">
    <source>
        <dbReference type="EMBL" id="CZR62678.1"/>
    </source>
</evidence>
<proteinExistence type="predicted"/>
<accession>A0A1L7XCD5</accession>
<name>A0A1L7XCD5_9HELO</name>
<reference evidence="1 2" key="1">
    <citation type="submission" date="2016-03" db="EMBL/GenBank/DDBJ databases">
        <authorList>
            <person name="Ploux O."/>
        </authorList>
    </citation>
    <scope>NUCLEOTIDE SEQUENCE [LARGE SCALE GENOMIC DNA]</scope>
    <source>
        <strain evidence="1 2">UAMH 11012</strain>
    </source>
</reference>
<dbReference type="EMBL" id="FJOG01000021">
    <property type="protein sequence ID" value="CZR62678.1"/>
    <property type="molecule type" value="Genomic_DNA"/>
</dbReference>
<sequence length="343" mass="36721">MLLLSPQRLSQAILAVSNPISIESAVVLGNQTSSNDPGTYRDGGWESQIGNTYFQFYADTLHCDVNNAANNCELSTFHANTLALSTSNPQVVTEFVTPYPAAVCDAGASGYRLHLTNIISLSSTTGFAFYVNISSDTSVDIDGEPVGSGVATITYTGSGQPSCSVTPQFWGESEPLWGTNGAIGHNLDGYIYFLGSLSSGAPGGNYSDVYVGRVAPGSQTTLSAYQYWDGTEFSSNRLYNPNFNGWSPSAVMTSAPQGSITYNNYYNCYIYLFPGPALSAQILASTAQTPNGPWTSPVTVFQGNNLYYAPVAQGHFDTSGKTLIFDMSIFSPIYLETVKLTFN</sequence>
<dbReference type="Proteomes" id="UP000184330">
    <property type="component" value="Unassembled WGS sequence"/>
</dbReference>